<reference evidence="10 11" key="1">
    <citation type="submission" date="2020-05" db="EMBL/GenBank/DDBJ databases">
        <authorList>
            <person name="Campoy J."/>
            <person name="Schneeberger K."/>
            <person name="Spophaly S."/>
        </authorList>
    </citation>
    <scope>NUCLEOTIDE SEQUENCE [LARGE SCALE GENOMIC DNA]</scope>
    <source>
        <strain evidence="10">PruArmRojPasFocal</strain>
    </source>
</reference>
<dbReference type="GO" id="GO:0005634">
    <property type="term" value="C:nucleus"/>
    <property type="evidence" value="ECO:0007669"/>
    <property type="project" value="UniProtKB-SubCell"/>
</dbReference>
<comment type="cofactor">
    <cofactor evidence="1">
        <name>a divalent metal cation</name>
        <dbReference type="ChEBI" id="CHEBI:60240"/>
    </cofactor>
</comment>
<dbReference type="GO" id="GO:0016787">
    <property type="term" value="F:hydrolase activity"/>
    <property type="evidence" value="ECO:0007669"/>
    <property type="project" value="UniProtKB-KW"/>
</dbReference>
<keyword evidence="4" id="KW-0540">Nuclease</keyword>
<name>A0A6J5TX19_PRUAR</name>
<evidence type="ECO:0000256" key="6">
    <source>
        <dbReference type="ARBA" id="ARBA00022801"/>
    </source>
</evidence>
<evidence type="ECO:0000256" key="7">
    <source>
        <dbReference type="ARBA" id="ARBA00023242"/>
    </source>
</evidence>
<organism evidence="10 11">
    <name type="scientific">Prunus armeniaca</name>
    <name type="common">Apricot</name>
    <name type="synonym">Armeniaca vulgaris</name>
    <dbReference type="NCBI Taxonomy" id="36596"/>
    <lineage>
        <taxon>Eukaryota</taxon>
        <taxon>Viridiplantae</taxon>
        <taxon>Streptophyta</taxon>
        <taxon>Embryophyta</taxon>
        <taxon>Tracheophyta</taxon>
        <taxon>Spermatophyta</taxon>
        <taxon>Magnoliopsida</taxon>
        <taxon>eudicotyledons</taxon>
        <taxon>Gunneridae</taxon>
        <taxon>Pentapetalae</taxon>
        <taxon>rosids</taxon>
        <taxon>fabids</taxon>
        <taxon>Rosales</taxon>
        <taxon>Rosaceae</taxon>
        <taxon>Amygdaloideae</taxon>
        <taxon>Amygdaleae</taxon>
        <taxon>Prunus</taxon>
    </lineage>
</organism>
<proteinExistence type="inferred from homology"/>
<dbReference type="GO" id="GO:0004518">
    <property type="term" value="F:nuclease activity"/>
    <property type="evidence" value="ECO:0007669"/>
    <property type="project" value="UniProtKB-KW"/>
</dbReference>
<protein>
    <recommendedName>
        <fullName evidence="9">DDE Tnp4 domain-containing protein</fullName>
    </recommendedName>
</protein>
<keyword evidence="7" id="KW-0539">Nucleus</keyword>
<dbReference type="PANTHER" id="PTHR22930">
    <property type="match status" value="1"/>
</dbReference>
<dbReference type="Pfam" id="PF13359">
    <property type="entry name" value="DDE_Tnp_4"/>
    <property type="match status" value="1"/>
</dbReference>
<sequence length="256" mass="29925">MATVNVDNMLTRLRQKRAIGKRRKIIVCTMISFMVTLVQWYYDNFRVKEPSHDWDEEMRSYLNRMYNGKEVDCIDQFRISKCAFKKLCRILEENGGVIGFDYYRSIETISQQFNKVLYAMMRISEEYIKFQPSTVGSSERSKWQWFENCLGALDGTHIPVTVSAEERPRYRNRKGDISTNVLGVCAPNLRFIYVLPGWEGSASDARILPDALRRNNRFHVARDKYYLVDAGYTNGPGFLAPYRGTRYHLSEWSGNN</sequence>
<keyword evidence="6" id="KW-0378">Hydrolase</keyword>
<evidence type="ECO:0000256" key="1">
    <source>
        <dbReference type="ARBA" id="ARBA00001968"/>
    </source>
</evidence>
<keyword evidence="8" id="KW-0472">Membrane</keyword>
<keyword evidence="8" id="KW-1133">Transmembrane helix</keyword>
<dbReference type="Proteomes" id="UP000507222">
    <property type="component" value="Unassembled WGS sequence"/>
</dbReference>
<evidence type="ECO:0000313" key="11">
    <source>
        <dbReference type="Proteomes" id="UP000507222"/>
    </source>
</evidence>
<accession>A0A6J5TX19</accession>
<gene>
    <name evidence="10" type="ORF">CURHAP_LOCUS11640</name>
</gene>
<evidence type="ECO:0000256" key="3">
    <source>
        <dbReference type="ARBA" id="ARBA00006958"/>
    </source>
</evidence>
<dbReference type="GO" id="GO:0046872">
    <property type="term" value="F:metal ion binding"/>
    <property type="evidence" value="ECO:0007669"/>
    <property type="project" value="UniProtKB-KW"/>
</dbReference>
<keyword evidence="5" id="KW-0479">Metal-binding</keyword>
<keyword evidence="8" id="KW-0812">Transmembrane</keyword>
<feature type="domain" description="DDE Tnp4" evidence="9">
    <location>
        <begin position="153"/>
        <end position="244"/>
    </location>
</feature>
<dbReference type="PANTHER" id="PTHR22930:SF281">
    <property type="entry name" value="NUCLEASE"/>
    <property type="match status" value="1"/>
</dbReference>
<evidence type="ECO:0000256" key="4">
    <source>
        <dbReference type="ARBA" id="ARBA00022722"/>
    </source>
</evidence>
<evidence type="ECO:0000313" key="10">
    <source>
        <dbReference type="EMBL" id="CAB4268312.1"/>
    </source>
</evidence>
<comment type="similarity">
    <text evidence="3">Belongs to the HARBI1 family.</text>
</comment>
<evidence type="ECO:0000256" key="5">
    <source>
        <dbReference type="ARBA" id="ARBA00022723"/>
    </source>
</evidence>
<dbReference type="InterPro" id="IPR027806">
    <property type="entry name" value="HARBI1_dom"/>
</dbReference>
<feature type="transmembrane region" description="Helical" evidence="8">
    <location>
        <begin position="25"/>
        <end position="42"/>
    </location>
</feature>
<dbReference type="AlphaFoldDB" id="A0A6J5TX19"/>
<evidence type="ECO:0000256" key="8">
    <source>
        <dbReference type="SAM" id="Phobius"/>
    </source>
</evidence>
<comment type="subcellular location">
    <subcellularLocation>
        <location evidence="2">Nucleus</location>
    </subcellularLocation>
</comment>
<evidence type="ECO:0000256" key="2">
    <source>
        <dbReference type="ARBA" id="ARBA00004123"/>
    </source>
</evidence>
<dbReference type="InterPro" id="IPR045249">
    <property type="entry name" value="HARBI1-like"/>
</dbReference>
<dbReference type="EMBL" id="CAEKDK010000002">
    <property type="protein sequence ID" value="CAB4268312.1"/>
    <property type="molecule type" value="Genomic_DNA"/>
</dbReference>
<evidence type="ECO:0000259" key="9">
    <source>
        <dbReference type="Pfam" id="PF13359"/>
    </source>
</evidence>